<comment type="caution">
    <text evidence="3">The sequence shown here is derived from an EMBL/GenBank/DDBJ whole genome shotgun (WGS) entry which is preliminary data.</text>
</comment>
<sequence>MRQRGEVPCQASRGLCRPIGHALVPAVLLAVLAAGPAEAQGYRYWSFWQRPASAKSAQEWAYATQGPATARPGDGDSVGFRFAVSEDSAHAAKPRPAEDFAAVCDRTPAEEGTKRVAVVIDFGTAGDASGGEHPPAARTACAQVPGDASAAEALAAVAKPLRYDSNALLCAIEGYPRTGCGEKTDAPSDTSATPGTAPSSASASEGDGAGDVGPLFGVAAVLALGGAAWWQARRRRRG</sequence>
<dbReference type="EMBL" id="JACHJH010000002">
    <property type="protein sequence ID" value="MBB4892666.1"/>
    <property type="molecule type" value="Genomic_DNA"/>
</dbReference>
<protein>
    <recommendedName>
        <fullName evidence="5">Secreted protein</fullName>
    </recommendedName>
</protein>
<feature type="region of interest" description="Disordered" evidence="1">
    <location>
        <begin position="179"/>
        <end position="208"/>
    </location>
</feature>
<dbReference type="RefSeq" id="WP_246469991.1">
    <property type="nucleotide sequence ID" value="NZ_JACHJH010000002.1"/>
</dbReference>
<reference evidence="3 4" key="1">
    <citation type="submission" date="2020-08" db="EMBL/GenBank/DDBJ databases">
        <title>Genomic Encyclopedia of Type Strains, Phase III (KMG-III): the genomes of soil and plant-associated and newly described type strains.</title>
        <authorList>
            <person name="Whitman W."/>
        </authorList>
    </citation>
    <scope>NUCLEOTIDE SEQUENCE [LARGE SCALE GENOMIC DNA]</scope>
    <source>
        <strain evidence="3 4">CECT 3266</strain>
    </source>
</reference>
<name>A0A7W7LN55_9ACTN</name>
<evidence type="ECO:0000256" key="2">
    <source>
        <dbReference type="SAM" id="Phobius"/>
    </source>
</evidence>
<keyword evidence="4" id="KW-1185">Reference proteome</keyword>
<dbReference type="InterPro" id="IPR047703">
    <property type="entry name" value="SCO2322-like"/>
</dbReference>
<keyword evidence="2" id="KW-0472">Membrane</keyword>
<keyword evidence="2" id="KW-1133">Transmembrane helix</keyword>
<feature type="transmembrane region" description="Helical" evidence="2">
    <location>
        <begin position="212"/>
        <end position="230"/>
    </location>
</feature>
<dbReference type="Proteomes" id="UP000556084">
    <property type="component" value="Unassembled WGS sequence"/>
</dbReference>
<organism evidence="3 4">
    <name type="scientific">Streptomyces olivoverticillatus</name>
    <dbReference type="NCBI Taxonomy" id="66427"/>
    <lineage>
        <taxon>Bacteria</taxon>
        <taxon>Bacillati</taxon>
        <taxon>Actinomycetota</taxon>
        <taxon>Actinomycetes</taxon>
        <taxon>Kitasatosporales</taxon>
        <taxon>Streptomycetaceae</taxon>
        <taxon>Streptomyces</taxon>
    </lineage>
</organism>
<dbReference type="AlphaFoldDB" id="A0A7W7LN55"/>
<evidence type="ECO:0000313" key="3">
    <source>
        <dbReference type="EMBL" id="MBB4892666.1"/>
    </source>
</evidence>
<proteinExistence type="predicted"/>
<evidence type="ECO:0008006" key="5">
    <source>
        <dbReference type="Google" id="ProtNLM"/>
    </source>
</evidence>
<evidence type="ECO:0000313" key="4">
    <source>
        <dbReference type="Proteomes" id="UP000556084"/>
    </source>
</evidence>
<evidence type="ECO:0000256" key="1">
    <source>
        <dbReference type="SAM" id="MobiDB-lite"/>
    </source>
</evidence>
<keyword evidence="2" id="KW-0812">Transmembrane</keyword>
<feature type="compositionally biased region" description="Low complexity" evidence="1">
    <location>
        <begin position="187"/>
        <end position="206"/>
    </location>
</feature>
<dbReference type="NCBIfam" id="NF040672">
    <property type="entry name" value="SCO2322_fam"/>
    <property type="match status" value="1"/>
</dbReference>
<accession>A0A7W7LN55</accession>
<gene>
    <name evidence="3" type="ORF">FHS39_001677</name>
</gene>